<dbReference type="PANTHER" id="PTHR12147:SF26">
    <property type="entry name" value="PEPTIDASE M28 DOMAIN-CONTAINING PROTEIN"/>
    <property type="match status" value="1"/>
</dbReference>
<reference evidence="4" key="1">
    <citation type="journal article" date="2019" name="Int. J. Syst. Evol. Microbiol.">
        <title>The Global Catalogue of Microorganisms (GCM) 10K type strain sequencing project: providing services to taxonomists for standard genome sequencing and annotation.</title>
        <authorList>
            <consortium name="The Broad Institute Genomics Platform"/>
            <consortium name="The Broad Institute Genome Sequencing Center for Infectious Disease"/>
            <person name="Wu L."/>
            <person name="Ma J."/>
        </authorList>
    </citation>
    <scope>NUCLEOTIDE SEQUENCE [LARGE SCALE GENOMIC DNA]</scope>
    <source>
        <strain evidence="4">JCM 17983</strain>
    </source>
</reference>
<dbReference type="EMBL" id="BAABHQ010000002">
    <property type="protein sequence ID" value="GAA4864574.1"/>
    <property type="molecule type" value="Genomic_DNA"/>
</dbReference>
<dbReference type="SUPFAM" id="SSF53187">
    <property type="entry name" value="Zn-dependent exopeptidases"/>
    <property type="match status" value="1"/>
</dbReference>
<dbReference type="InterPro" id="IPR046450">
    <property type="entry name" value="PA_dom_sf"/>
</dbReference>
<dbReference type="InterPro" id="IPR003137">
    <property type="entry name" value="PA_domain"/>
</dbReference>
<feature type="domain" description="Peptidase M28" evidence="2">
    <location>
        <begin position="265"/>
        <end position="479"/>
    </location>
</feature>
<dbReference type="Gene3D" id="3.40.630.10">
    <property type="entry name" value="Zn peptidases"/>
    <property type="match status" value="1"/>
</dbReference>
<evidence type="ECO:0000313" key="4">
    <source>
        <dbReference type="Proteomes" id="UP001500457"/>
    </source>
</evidence>
<name>A0ABP9E077_9PSEU</name>
<accession>A0ABP9E077</accession>
<dbReference type="InterPro" id="IPR007484">
    <property type="entry name" value="Peptidase_M28"/>
</dbReference>
<dbReference type="InterPro" id="IPR045175">
    <property type="entry name" value="M28_fam"/>
</dbReference>
<feature type="domain" description="PA" evidence="1">
    <location>
        <begin position="152"/>
        <end position="241"/>
    </location>
</feature>
<organism evidence="3 4">
    <name type="scientific">Actinomycetospora straminea</name>
    <dbReference type="NCBI Taxonomy" id="663607"/>
    <lineage>
        <taxon>Bacteria</taxon>
        <taxon>Bacillati</taxon>
        <taxon>Actinomycetota</taxon>
        <taxon>Actinomycetes</taxon>
        <taxon>Pseudonocardiales</taxon>
        <taxon>Pseudonocardiaceae</taxon>
        <taxon>Actinomycetospora</taxon>
    </lineage>
</organism>
<evidence type="ECO:0000259" key="1">
    <source>
        <dbReference type="Pfam" id="PF02225"/>
    </source>
</evidence>
<dbReference type="Pfam" id="PF04389">
    <property type="entry name" value="Peptidase_M28"/>
    <property type="match status" value="1"/>
</dbReference>
<dbReference type="SUPFAM" id="SSF52025">
    <property type="entry name" value="PA domain"/>
    <property type="match status" value="1"/>
</dbReference>
<dbReference type="Proteomes" id="UP001500457">
    <property type="component" value="Unassembled WGS sequence"/>
</dbReference>
<dbReference type="RefSeq" id="WP_274229676.1">
    <property type="nucleotide sequence ID" value="NZ_BAABHQ010000002.1"/>
</dbReference>
<gene>
    <name evidence="3" type="ORF">GCM10023203_10610</name>
</gene>
<dbReference type="Gene3D" id="3.50.30.30">
    <property type="match status" value="1"/>
</dbReference>
<sequence length="504" mass="52012">MIAINPVVDVARPRSAPSATAALAAFAAVLLLVSGCAGGVTTQPPLPPMPGDPDLPRRLVETVTADGAFTHLQALQNIAARNGGQRASGSPGHEQSVDYVADTLRRAGYVVETPTFSFYTFTAEAQTLTVDGRTVPAPRALRYSPPTPPGGITAPLVALPSDTALGCEAGDYAGSPVSGAIVLVRLGSCTPTRKQQVAAEAGAVAMIVANSEDIALNTSLDSPVEARIPVAGVSSRQGSSLETRQEQSANLTLVTRSESRTSRSVVAQTVTGRPDEVILSGAHLDSVPEGPGLNDDGSGSAAQLELALRLGAAPPVTNMIRFAWWGGHEAGLWGSSAYVQGLSFDARRDIAAVLNTDMIGSLNAAYFVYDGDDSDGVGAPAGPPGSAAIERTLEEGLTRSGVRARGLDLENRFDHAAFTAIGIPAGGLFTGAEGIKTPEEAALWGGRAGEPYDPCYHERCDGLTNVDRVALARMLDALAWTIATYGVGLGGPNGLPSREQRATL</sequence>
<evidence type="ECO:0000259" key="2">
    <source>
        <dbReference type="Pfam" id="PF04389"/>
    </source>
</evidence>
<comment type="caution">
    <text evidence="3">The sequence shown here is derived from an EMBL/GenBank/DDBJ whole genome shotgun (WGS) entry which is preliminary data.</text>
</comment>
<keyword evidence="4" id="KW-1185">Reference proteome</keyword>
<dbReference type="PANTHER" id="PTHR12147">
    <property type="entry name" value="METALLOPEPTIDASE M28 FAMILY MEMBER"/>
    <property type="match status" value="1"/>
</dbReference>
<proteinExistence type="predicted"/>
<protein>
    <submittedName>
        <fullName evidence="3">M28 family metallopeptidase</fullName>
    </submittedName>
</protein>
<dbReference type="Pfam" id="PF02225">
    <property type="entry name" value="PA"/>
    <property type="match status" value="1"/>
</dbReference>
<evidence type="ECO:0000313" key="3">
    <source>
        <dbReference type="EMBL" id="GAA4864574.1"/>
    </source>
</evidence>